<dbReference type="OrthoDB" id="4570368at2"/>
<dbReference type="EMBL" id="BAFO02000032">
    <property type="protein sequence ID" value="GAD86249.1"/>
    <property type="molecule type" value="Genomic_DNA"/>
</dbReference>
<sequence>MTDQPEPLEHTREFAAVEFAELLDDQDAYPGPSPRIRLIALVVVAALLLGAAATILAILLA</sequence>
<keyword evidence="1" id="KW-0812">Transmembrane</keyword>
<keyword evidence="3" id="KW-1185">Reference proteome</keyword>
<organism evidence="2 3">
    <name type="scientific">Nocardia asteroides NBRC 15531</name>
    <dbReference type="NCBI Taxonomy" id="1110697"/>
    <lineage>
        <taxon>Bacteria</taxon>
        <taxon>Bacillati</taxon>
        <taxon>Actinomycetota</taxon>
        <taxon>Actinomycetes</taxon>
        <taxon>Mycobacteriales</taxon>
        <taxon>Nocardiaceae</taxon>
        <taxon>Nocardia</taxon>
    </lineage>
</organism>
<accession>U5EME8</accession>
<keyword evidence="1" id="KW-0472">Membrane</keyword>
<evidence type="ECO:0000313" key="2">
    <source>
        <dbReference type="EMBL" id="GAD86249.1"/>
    </source>
</evidence>
<reference evidence="2 3" key="1">
    <citation type="journal article" date="2014" name="BMC Genomics">
        <title>Genome based analysis of type-I polyketide synthase and nonribosomal peptide synthetase gene clusters in seven strains of five representative Nocardia species.</title>
        <authorList>
            <person name="Komaki H."/>
            <person name="Ichikawa N."/>
            <person name="Hosoyama A."/>
            <person name="Takahashi-Nakaguchi A."/>
            <person name="Matsuzawa T."/>
            <person name="Suzuki K."/>
            <person name="Fujita N."/>
            <person name="Gonoi T."/>
        </authorList>
    </citation>
    <scope>NUCLEOTIDE SEQUENCE [LARGE SCALE GENOMIC DNA]</scope>
    <source>
        <strain evidence="2 3">NBRC 15531</strain>
    </source>
</reference>
<keyword evidence="1" id="KW-1133">Transmembrane helix</keyword>
<name>U5EME8_NOCAS</name>
<evidence type="ECO:0000256" key="1">
    <source>
        <dbReference type="SAM" id="Phobius"/>
    </source>
</evidence>
<dbReference type="GeneID" id="91517405"/>
<dbReference type="Proteomes" id="UP000017048">
    <property type="component" value="Unassembled WGS sequence"/>
</dbReference>
<protein>
    <submittedName>
        <fullName evidence="2">Uncharacterized protein</fullName>
    </submittedName>
</protein>
<dbReference type="AlphaFoldDB" id="U5EME8"/>
<evidence type="ECO:0000313" key="3">
    <source>
        <dbReference type="Proteomes" id="UP000017048"/>
    </source>
</evidence>
<gene>
    <name evidence="2" type="ORF">NCAST_32_07360</name>
</gene>
<feature type="transmembrane region" description="Helical" evidence="1">
    <location>
        <begin position="38"/>
        <end position="60"/>
    </location>
</feature>
<dbReference type="RefSeq" id="WP_019046980.1">
    <property type="nucleotide sequence ID" value="NZ_BAFO02000032.1"/>
</dbReference>
<comment type="caution">
    <text evidence="2">The sequence shown here is derived from an EMBL/GenBank/DDBJ whole genome shotgun (WGS) entry which is preliminary data.</text>
</comment>
<proteinExistence type="predicted"/>